<feature type="transmembrane region" description="Helical" evidence="1">
    <location>
        <begin position="36"/>
        <end position="57"/>
    </location>
</feature>
<evidence type="ECO:0000313" key="2">
    <source>
        <dbReference type="EMBL" id="BAP60754.1"/>
    </source>
</evidence>
<organism evidence="2 3">
    <name type="scientific">Methanococcus maripaludis KA1</name>
    <dbReference type="NCBI Taxonomy" id="637914"/>
    <lineage>
        <taxon>Archaea</taxon>
        <taxon>Methanobacteriati</taxon>
        <taxon>Methanobacteriota</taxon>
        <taxon>Methanomada group</taxon>
        <taxon>Methanococci</taxon>
        <taxon>Methanococcales</taxon>
        <taxon>Methanococcaceae</taxon>
        <taxon>Methanococcus</taxon>
    </lineage>
</organism>
<evidence type="ECO:0000313" key="3">
    <source>
        <dbReference type="Proteomes" id="UP000264208"/>
    </source>
</evidence>
<keyword evidence="1" id="KW-0812">Transmembrane</keyword>
<dbReference type="Proteomes" id="UP000264208">
    <property type="component" value="Chromosome"/>
</dbReference>
<keyword evidence="1" id="KW-0472">Membrane</keyword>
<keyword evidence="1" id="KW-1133">Transmembrane helix</keyword>
<dbReference type="AlphaFoldDB" id="A0A2Z5PM94"/>
<evidence type="ECO:0000256" key="1">
    <source>
        <dbReference type="SAM" id="Phobius"/>
    </source>
</evidence>
<dbReference type="EMBL" id="AP011526">
    <property type="protein sequence ID" value="BAP60754.1"/>
    <property type="molecule type" value="Genomic_DNA"/>
</dbReference>
<dbReference type="KEGG" id="mmak:MMKA1_06370"/>
<sequence>MGALVDDIKIIYLMMIGFTILGVGLSFKYYSSLDPAVRYIMHVFYVFALITATYLLAKSSMPTTQCEEA</sequence>
<accession>A0A2Z5PM94</accession>
<protein>
    <submittedName>
        <fullName evidence="2">Uncharacterized protein</fullName>
    </submittedName>
</protein>
<feature type="transmembrane region" description="Helical" evidence="1">
    <location>
        <begin position="12"/>
        <end position="30"/>
    </location>
</feature>
<gene>
    <name evidence="2" type="ORF">MMKA1_06370</name>
</gene>
<proteinExistence type="predicted"/>
<reference evidence="2 3" key="1">
    <citation type="submission" date="2009-06" db="EMBL/GenBank/DDBJ databases">
        <title>Molecular Evidence for Microbiologically Influenced Corrosion from genome of Methanogen.</title>
        <authorList>
            <person name="Ito N."/>
            <person name="Tsurumaru H."/>
            <person name="Shimizu A."/>
            <person name="Harada T."/>
            <person name="Hosoyama A."/>
            <person name="Horikawa H."/>
            <person name="Wakai S."/>
            <person name="Sasaki K."/>
            <person name="Nishijima K."/>
            <person name="Ataku H."/>
            <person name="Yamazaki J."/>
            <person name="Mise M."/>
            <person name="Yamazaki S."/>
            <person name="Tanikawa S."/>
            <person name="Harayama S."/>
            <person name="Fujita N."/>
        </authorList>
    </citation>
    <scope>NUCLEOTIDE SEQUENCE [LARGE SCALE GENOMIC DNA]</scope>
    <source>
        <strain evidence="3">KA1 ( NBRC 102054)</strain>
    </source>
</reference>
<name>A0A2Z5PM94_METMI</name>